<comment type="caution">
    <text evidence="1">The sequence shown here is derived from an EMBL/GenBank/DDBJ whole genome shotgun (WGS) entry which is preliminary data.</text>
</comment>
<dbReference type="Proteomes" id="UP000286045">
    <property type="component" value="Unassembled WGS sequence"/>
</dbReference>
<gene>
    <name evidence="1" type="ORF">EKO27_g7495</name>
</gene>
<evidence type="ECO:0000313" key="1">
    <source>
        <dbReference type="EMBL" id="RWA07610.1"/>
    </source>
</evidence>
<dbReference type="STRING" id="363999.A0A439CZL5"/>
<proteinExistence type="predicted"/>
<organism evidence="1 2">
    <name type="scientific">Xylaria grammica</name>
    <dbReference type="NCBI Taxonomy" id="363999"/>
    <lineage>
        <taxon>Eukaryota</taxon>
        <taxon>Fungi</taxon>
        <taxon>Dikarya</taxon>
        <taxon>Ascomycota</taxon>
        <taxon>Pezizomycotina</taxon>
        <taxon>Sordariomycetes</taxon>
        <taxon>Xylariomycetidae</taxon>
        <taxon>Xylariales</taxon>
        <taxon>Xylariaceae</taxon>
        <taxon>Xylaria</taxon>
    </lineage>
</organism>
<protein>
    <submittedName>
        <fullName evidence="1">Uncharacterized protein</fullName>
    </submittedName>
</protein>
<dbReference type="AlphaFoldDB" id="A0A439CZL5"/>
<sequence length="211" mass="25012">MSTKRFLMPSQEVMFKIWLDGAKYDKWGWVIYRCSYGDEQAWTNFRRIMEESMHSRIAESDELTIADRLEWTYIEDRTALEGASPDQVRTRFRAWAADPETVRTEQPRARRIMDPLDECRYNLFIHVDDDVLESATRNAFFNLVRGDWKPRPADKFGGEPPYEPVYGCKAENVGWMKVSMGLMKPGLYFDLLCGPDYWYEGYERPPKIKYR</sequence>
<accession>A0A439CZL5</accession>
<reference evidence="1 2" key="1">
    <citation type="submission" date="2018-12" db="EMBL/GenBank/DDBJ databases">
        <title>Draft genome sequence of Xylaria grammica IHI A82.</title>
        <authorList>
            <person name="Buettner E."/>
            <person name="Kellner H."/>
        </authorList>
    </citation>
    <scope>NUCLEOTIDE SEQUENCE [LARGE SCALE GENOMIC DNA]</scope>
    <source>
        <strain evidence="1 2">IHI A82</strain>
    </source>
</reference>
<dbReference type="EMBL" id="RYZI01000248">
    <property type="protein sequence ID" value="RWA07610.1"/>
    <property type="molecule type" value="Genomic_DNA"/>
</dbReference>
<evidence type="ECO:0000313" key="2">
    <source>
        <dbReference type="Proteomes" id="UP000286045"/>
    </source>
</evidence>
<keyword evidence="2" id="KW-1185">Reference proteome</keyword>
<name>A0A439CZL5_9PEZI</name>